<evidence type="ECO:0000256" key="2">
    <source>
        <dbReference type="SAM" id="SignalP"/>
    </source>
</evidence>
<organism evidence="3 4">
    <name type="scientific">Pseudomonas fluorescens</name>
    <dbReference type="NCBI Taxonomy" id="294"/>
    <lineage>
        <taxon>Bacteria</taxon>
        <taxon>Pseudomonadati</taxon>
        <taxon>Pseudomonadota</taxon>
        <taxon>Gammaproteobacteria</taxon>
        <taxon>Pseudomonadales</taxon>
        <taxon>Pseudomonadaceae</taxon>
        <taxon>Pseudomonas</taxon>
    </lineage>
</organism>
<feature type="signal peptide" evidence="2">
    <location>
        <begin position="1"/>
        <end position="20"/>
    </location>
</feature>
<evidence type="ECO:0000256" key="1">
    <source>
        <dbReference type="SAM" id="Phobius"/>
    </source>
</evidence>
<keyword evidence="1" id="KW-0812">Transmembrane</keyword>
<keyword evidence="1" id="KW-1133">Transmembrane helix</keyword>
<name>A0A5E7G8V4_PSEFL</name>
<reference evidence="3 4" key="1">
    <citation type="submission" date="2019-09" db="EMBL/GenBank/DDBJ databases">
        <authorList>
            <person name="Chandra G."/>
            <person name="Truman W A."/>
        </authorList>
    </citation>
    <scope>NUCLEOTIDE SEQUENCE [LARGE SCALE GENOMIC DNA]</scope>
    <source>
        <strain evidence="3">PS870</strain>
    </source>
</reference>
<feature type="transmembrane region" description="Helical" evidence="1">
    <location>
        <begin position="118"/>
        <end position="136"/>
    </location>
</feature>
<feature type="chain" id="PRO_5023140652" evidence="2">
    <location>
        <begin position="21"/>
        <end position="142"/>
    </location>
</feature>
<evidence type="ECO:0000313" key="4">
    <source>
        <dbReference type="Proteomes" id="UP000349468"/>
    </source>
</evidence>
<dbReference type="AlphaFoldDB" id="A0A5E7G8V4"/>
<keyword evidence="2" id="KW-0732">Signal</keyword>
<gene>
    <name evidence="3" type="ORF">PS870_00132</name>
</gene>
<keyword evidence="1" id="KW-0472">Membrane</keyword>
<accession>A0A5E7G8V4</accession>
<evidence type="ECO:0000313" key="3">
    <source>
        <dbReference type="EMBL" id="VVO47734.1"/>
    </source>
</evidence>
<protein>
    <submittedName>
        <fullName evidence="3">Uncharacterized protein</fullName>
    </submittedName>
</protein>
<dbReference type="Proteomes" id="UP000349468">
    <property type="component" value="Unassembled WGS sequence"/>
</dbReference>
<dbReference type="EMBL" id="CABVIK010000001">
    <property type="protein sequence ID" value="VVO47734.1"/>
    <property type="molecule type" value="Genomic_DNA"/>
</dbReference>
<proteinExistence type="predicted"/>
<sequence length="142" mass="15554" precursor="true">MNISTTCAMSSLLVSLTASATGIIPVFELDFTRSATETLQKMGINDACIIAASHPAEFTYCREGSSTLWKYQALDLEQQAAIQIGQTRSSMDHQRITVAQFNSTACEEDHLEPVVNPAIGLGFVLGLFTLFLLIGFRRARHL</sequence>